<dbReference type="AlphaFoldDB" id="A0AAD6XM92"/>
<evidence type="ECO:0000313" key="3">
    <source>
        <dbReference type="Proteomes" id="UP001222325"/>
    </source>
</evidence>
<proteinExistence type="predicted"/>
<feature type="region of interest" description="Disordered" evidence="1">
    <location>
        <begin position="1"/>
        <end position="133"/>
    </location>
</feature>
<evidence type="ECO:0000313" key="2">
    <source>
        <dbReference type="EMBL" id="KAJ7075197.1"/>
    </source>
</evidence>
<dbReference type="EMBL" id="JARJCN010000101">
    <property type="protein sequence ID" value="KAJ7075197.1"/>
    <property type="molecule type" value="Genomic_DNA"/>
</dbReference>
<accession>A0AAD6XM92</accession>
<gene>
    <name evidence="2" type="ORF">B0H15DRAFT_956678</name>
</gene>
<organism evidence="2 3">
    <name type="scientific">Mycena belliarum</name>
    <dbReference type="NCBI Taxonomy" id="1033014"/>
    <lineage>
        <taxon>Eukaryota</taxon>
        <taxon>Fungi</taxon>
        <taxon>Dikarya</taxon>
        <taxon>Basidiomycota</taxon>
        <taxon>Agaricomycotina</taxon>
        <taxon>Agaricomycetes</taxon>
        <taxon>Agaricomycetidae</taxon>
        <taxon>Agaricales</taxon>
        <taxon>Marasmiineae</taxon>
        <taxon>Mycenaceae</taxon>
        <taxon>Mycena</taxon>
    </lineage>
</organism>
<feature type="compositionally biased region" description="Low complexity" evidence="1">
    <location>
        <begin position="199"/>
        <end position="211"/>
    </location>
</feature>
<name>A0AAD6XM92_9AGAR</name>
<feature type="region of interest" description="Disordered" evidence="1">
    <location>
        <begin position="160"/>
        <end position="230"/>
    </location>
</feature>
<keyword evidence="3" id="KW-1185">Reference proteome</keyword>
<evidence type="ECO:0000256" key="1">
    <source>
        <dbReference type="SAM" id="MobiDB-lite"/>
    </source>
</evidence>
<feature type="compositionally biased region" description="Polar residues" evidence="1">
    <location>
        <begin position="88"/>
        <end position="100"/>
    </location>
</feature>
<sequence>MNGAQSTPANSPPPGLDCPNVRSALPAPLVTTRYAAAPPSRRRRSHVLPPPPQSANRTLHAAPPSDLRAAHAATPATSRLVVPPAPASPTTRENSRSSINARPPARVSAFAPAALVDAPPHPSGRQRKPESRERCRVYAAPRFRLARASHCAAPCRARRVSRESAGSRARAAPDNDVAPSALVRSTTTSPKRPSWNVDASPASSVSPTTPACESHQGSDAFLASHSHPMS</sequence>
<protein>
    <submittedName>
        <fullName evidence="2">Uncharacterized protein</fullName>
    </submittedName>
</protein>
<dbReference type="Proteomes" id="UP001222325">
    <property type="component" value="Unassembled WGS sequence"/>
</dbReference>
<feature type="compositionally biased region" description="Low complexity" evidence="1">
    <location>
        <begin position="163"/>
        <end position="172"/>
    </location>
</feature>
<comment type="caution">
    <text evidence="2">The sequence shown here is derived from an EMBL/GenBank/DDBJ whole genome shotgun (WGS) entry which is preliminary data.</text>
</comment>
<reference evidence="2" key="1">
    <citation type="submission" date="2023-03" db="EMBL/GenBank/DDBJ databases">
        <title>Massive genome expansion in bonnet fungi (Mycena s.s.) driven by repeated elements and novel gene families across ecological guilds.</title>
        <authorList>
            <consortium name="Lawrence Berkeley National Laboratory"/>
            <person name="Harder C.B."/>
            <person name="Miyauchi S."/>
            <person name="Viragh M."/>
            <person name="Kuo A."/>
            <person name="Thoen E."/>
            <person name="Andreopoulos B."/>
            <person name="Lu D."/>
            <person name="Skrede I."/>
            <person name="Drula E."/>
            <person name="Henrissat B."/>
            <person name="Morin E."/>
            <person name="Kohler A."/>
            <person name="Barry K."/>
            <person name="LaButti K."/>
            <person name="Morin E."/>
            <person name="Salamov A."/>
            <person name="Lipzen A."/>
            <person name="Mereny Z."/>
            <person name="Hegedus B."/>
            <person name="Baldrian P."/>
            <person name="Stursova M."/>
            <person name="Weitz H."/>
            <person name="Taylor A."/>
            <person name="Grigoriev I.V."/>
            <person name="Nagy L.G."/>
            <person name="Martin F."/>
            <person name="Kauserud H."/>
        </authorList>
    </citation>
    <scope>NUCLEOTIDE SEQUENCE</scope>
    <source>
        <strain evidence="2">CBHHK173m</strain>
    </source>
</reference>